<sequence>AGGFNAENVDDQRQVAMDIWHKKLMYQVQYGGVHYWLGESISQSIIEADAYTPEFIKFFKDMKRVVDPDFLLSPNKFHMYSYDNDITQKIIKNKE</sequence>
<reference evidence="1" key="1">
    <citation type="journal article" date="2014" name="Front. Microbiol.">
        <title>High frequency of phylogenetically diverse reductive dehalogenase-homologous genes in deep subseafloor sedimentary metagenomes.</title>
        <authorList>
            <person name="Kawai M."/>
            <person name="Futagami T."/>
            <person name="Toyoda A."/>
            <person name="Takaki Y."/>
            <person name="Nishi S."/>
            <person name="Hori S."/>
            <person name="Arai W."/>
            <person name="Tsubouchi T."/>
            <person name="Morono Y."/>
            <person name="Uchiyama I."/>
            <person name="Ito T."/>
            <person name="Fujiyama A."/>
            <person name="Inagaki F."/>
            <person name="Takami H."/>
        </authorList>
    </citation>
    <scope>NUCLEOTIDE SEQUENCE</scope>
    <source>
        <strain evidence="1">Expedition CK06-06</strain>
    </source>
</reference>
<name>X1D037_9ZZZZ</name>
<evidence type="ECO:0000313" key="1">
    <source>
        <dbReference type="EMBL" id="GAH01635.1"/>
    </source>
</evidence>
<dbReference type="AlphaFoldDB" id="X1D037"/>
<comment type="caution">
    <text evidence="1">The sequence shown here is derived from an EMBL/GenBank/DDBJ whole genome shotgun (WGS) entry which is preliminary data.</text>
</comment>
<protein>
    <submittedName>
        <fullName evidence="1">Uncharacterized protein</fullName>
    </submittedName>
</protein>
<organism evidence="1">
    <name type="scientific">marine sediment metagenome</name>
    <dbReference type="NCBI Taxonomy" id="412755"/>
    <lineage>
        <taxon>unclassified sequences</taxon>
        <taxon>metagenomes</taxon>
        <taxon>ecological metagenomes</taxon>
    </lineage>
</organism>
<accession>X1D037</accession>
<feature type="non-terminal residue" evidence="1">
    <location>
        <position position="1"/>
    </location>
</feature>
<proteinExistence type="predicted"/>
<dbReference type="EMBL" id="BART01029472">
    <property type="protein sequence ID" value="GAH01635.1"/>
    <property type="molecule type" value="Genomic_DNA"/>
</dbReference>
<gene>
    <name evidence="1" type="ORF">S01H4_51706</name>
</gene>